<dbReference type="GO" id="GO:0046813">
    <property type="term" value="P:receptor-mediated virion attachment to host cell"/>
    <property type="evidence" value="ECO:0007669"/>
    <property type="project" value="TreeGrafter"/>
</dbReference>
<dbReference type="SUPFAM" id="SSF48452">
    <property type="entry name" value="TPR-like"/>
    <property type="match status" value="6"/>
</dbReference>
<dbReference type="Pfam" id="PF13181">
    <property type="entry name" value="TPR_8"/>
    <property type="match status" value="1"/>
</dbReference>
<dbReference type="GO" id="GO:0009279">
    <property type="term" value="C:cell outer membrane"/>
    <property type="evidence" value="ECO:0007669"/>
    <property type="project" value="TreeGrafter"/>
</dbReference>
<evidence type="ECO:0000256" key="2">
    <source>
        <dbReference type="ARBA" id="ARBA00022803"/>
    </source>
</evidence>
<dbReference type="AlphaFoldDB" id="A0A5M6DE16"/>
<dbReference type="PANTHER" id="PTHR44858">
    <property type="entry name" value="TETRATRICOPEPTIDE REPEAT PROTEIN 6"/>
    <property type="match status" value="1"/>
</dbReference>
<protein>
    <submittedName>
        <fullName evidence="5">Tetratricopeptide repeat protein</fullName>
    </submittedName>
</protein>
<reference evidence="5 6" key="1">
    <citation type="submission" date="2019-08" db="EMBL/GenBank/DDBJ databases">
        <authorList>
            <person name="Dhanesh K."/>
            <person name="Kumar G."/>
            <person name="Sasikala C."/>
            <person name="Venkata Ramana C."/>
        </authorList>
    </citation>
    <scope>NUCLEOTIDE SEQUENCE [LARGE SCALE GENOMIC DNA]</scope>
    <source>
        <strain evidence="5 6">JC645</strain>
    </source>
</reference>
<dbReference type="Pfam" id="PF13432">
    <property type="entry name" value="TPR_16"/>
    <property type="match status" value="5"/>
</dbReference>
<keyword evidence="6" id="KW-1185">Reference proteome</keyword>
<dbReference type="Pfam" id="PF09976">
    <property type="entry name" value="TPR_21"/>
    <property type="match status" value="1"/>
</dbReference>
<feature type="repeat" description="TPR" evidence="3">
    <location>
        <begin position="154"/>
        <end position="187"/>
    </location>
</feature>
<dbReference type="InterPro" id="IPR050498">
    <property type="entry name" value="Ycf3"/>
</dbReference>
<dbReference type="PANTHER" id="PTHR44858:SF1">
    <property type="entry name" value="UDP-N-ACETYLGLUCOSAMINE--PEPTIDE N-ACETYLGLUCOSAMINYLTRANSFERASE SPINDLY-RELATED"/>
    <property type="match status" value="1"/>
</dbReference>
<evidence type="ECO:0000256" key="3">
    <source>
        <dbReference type="PROSITE-ProRule" id="PRU00339"/>
    </source>
</evidence>
<proteinExistence type="predicted"/>
<dbReference type="InterPro" id="IPR011990">
    <property type="entry name" value="TPR-like_helical_dom_sf"/>
</dbReference>
<organism evidence="5 6">
    <name type="scientific">Roseiconus nitratireducens</name>
    <dbReference type="NCBI Taxonomy" id="2605748"/>
    <lineage>
        <taxon>Bacteria</taxon>
        <taxon>Pseudomonadati</taxon>
        <taxon>Planctomycetota</taxon>
        <taxon>Planctomycetia</taxon>
        <taxon>Pirellulales</taxon>
        <taxon>Pirellulaceae</taxon>
        <taxon>Roseiconus</taxon>
    </lineage>
</organism>
<gene>
    <name evidence="5" type="ORF">FYK55_08685</name>
</gene>
<evidence type="ECO:0000313" key="5">
    <source>
        <dbReference type="EMBL" id="KAA5544676.1"/>
    </source>
</evidence>
<comment type="caution">
    <text evidence="5">The sequence shown here is derived from an EMBL/GenBank/DDBJ whole genome shotgun (WGS) entry which is preliminary data.</text>
</comment>
<dbReference type="InterPro" id="IPR018704">
    <property type="entry name" value="SecYEG/CpoB_TPR"/>
</dbReference>
<keyword evidence="2 3" id="KW-0802">TPR repeat</keyword>
<feature type="domain" description="Ancillary SecYEG translocon subunit/Cell division coordinator CpoB TPR" evidence="4">
    <location>
        <begin position="186"/>
        <end position="304"/>
    </location>
</feature>
<keyword evidence="1" id="KW-0677">Repeat</keyword>
<evidence type="ECO:0000256" key="1">
    <source>
        <dbReference type="ARBA" id="ARBA00022737"/>
    </source>
</evidence>
<accession>A0A5M6DE16</accession>
<evidence type="ECO:0000313" key="6">
    <source>
        <dbReference type="Proteomes" id="UP000324479"/>
    </source>
</evidence>
<dbReference type="PROSITE" id="PS50005">
    <property type="entry name" value="TPR"/>
    <property type="match status" value="1"/>
</dbReference>
<dbReference type="EMBL" id="VWOX01000004">
    <property type="protein sequence ID" value="KAA5544676.1"/>
    <property type="molecule type" value="Genomic_DNA"/>
</dbReference>
<sequence length="1011" mass="112456">MQRENPDYTAACEAFARAIEDQSYDLREESLANLGWCYYAAAGETADGDRQRDPQRLRQTIDTFQQLRKENPNSDYIDRAFFYSGEAAYGLGKLDQAIGFYNKFIALPSSKQSPLRCDALYALGIAQQEADQTQQAIASFDQLLKDCADSELAVDVHLRLGDLYLLQRRFDAAVDSFGRAIEQADQKDDQSYAIFRQAYALVQSGKPNDAAARYDQLQKEFPDSPYAANATLASGQSLYRGGQTDQAAERFEKVLSQNNPAAATEAAHWLVRIQLSRGEAAAAAAIARKQLDAGAEGDFAVDLKVDLAEALALIPDSIAESVDVAEQAYRSAPEDALAPRALYNAAFSALQINQFPRAIELATEFLQKFSEDELAPDVRFIVAESQLLSGDAPQAIESFRELLKQTAADHPQRPMWVLRTATAMNAGKQYDQTVALIDAEAEAIKEPQLKAEAKFLAGQAQLMAGQPEQAATSFAAAAETAPQWQRHGEAMLLRGTALLNAGQTDQAKSVWQNLVSAQPETAMADQARYKLAQLASDAGEHDRAIELYTEIIQAERDQGLIPYALYGRGWSQMQSDNHQQALASLDRIIGEKPQHPVADDALIARGISHRTLGNDPAAREDLERYLGMEPQGNNLGHALYELALVLQSQDKPELAAERLQQLIERVPDYPGMDKVLYELGWSLRDSGKEDAAEQRFEALLKRSPESPMAAEAAYYLGQRAYRTEQWDRAANFYQTAANNATDPAMSEKSLYRLGWSQFKGSNLDQAEEAFRSQFDQHPEGKLALDALMMIGESAFKGEHFERALKAYGTGRDRIQASDDNADTVRGPADRQVRELILLHGGQSAAQLQRWDEAIGWYDELKTRFPATGYLPQVFYELGFAHQQKNDNEKALNFFSQVAEGYRTEVAARARFMMGEIYFAENKLDQAIPQFQRVMFGFGAEKAPEDIQNWQAKSGFEAARCSEQLMQSAGSEDAKAKSRRFAIQFYQYVVQKHPGHELAKKSAERLEALQRS</sequence>
<dbReference type="InterPro" id="IPR019734">
    <property type="entry name" value="TPR_rpt"/>
</dbReference>
<dbReference type="Pfam" id="PF13174">
    <property type="entry name" value="TPR_6"/>
    <property type="match status" value="5"/>
</dbReference>
<name>A0A5M6DE16_9BACT</name>
<dbReference type="Proteomes" id="UP000324479">
    <property type="component" value="Unassembled WGS sequence"/>
</dbReference>
<evidence type="ECO:0000259" key="4">
    <source>
        <dbReference type="Pfam" id="PF09976"/>
    </source>
</evidence>
<dbReference type="SMART" id="SM00028">
    <property type="entry name" value="TPR"/>
    <property type="match status" value="19"/>
</dbReference>
<dbReference type="Gene3D" id="1.25.40.10">
    <property type="entry name" value="Tetratricopeptide repeat domain"/>
    <property type="match status" value="10"/>
</dbReference>